<dbReference type="STRING" id="137246.A0A401SFN1"/>
<evidence type="ECO:0000313" key="9">
    <source>
        <dbReference type="EMBL" id="GCC29163.1"/>
    </source>
</evidence>
<name>A0A401SFN1_CHIPU</name>
<comment type="caution">
    <text evidence="9">The sequence shown here is derived from an EMBL/GenBank/DDBJ whole genome shotgun (WGS) entry which is preliminary data.</text>
</comment>
<dbReference type="InterPro" id="IPR001584">
    <property type="entry name" value="Integrase_cat-core"/>
</dbReference>
<dbReference type="Gene3D" id="1.10.340.70">
    <property type="match status" value="1"/>
</dbReference>
<dbReference type="GO" id="GO:0003964">
    <property type="term" value="F:RNA-directed DNA polymerase activity"/>
    <property type="evidence" value="ECO:0007669"/>
    <property type="project" value="UniProtKB-KW"/>
</dbReference>
<dbReference type="InterPro" id="IPR036397">
    <property type="entry name" value="RNaseH_sf"/>
</dbReference>
<evidence type="ECO:0000259" key="8">
    <source>
        <dbReference type="PROSITE" id="PS50994"/>
    </source>
</evidence>
<evidence type="ECO:0000256" key="1">
    <source>
        <dbReference type="ARBA" id="ARBA00022679"/>
    </source>
</evidence>
<dbReference type="Proteomes" id="UP000287033">
    <property type="component" value="Unassembled WGS sequence"/>
</dbReference>
<keyword evidence="6" id="KW-0695">RNA-directed DNA polymerase</keyword>
<dbReference type="OMA" id="WAMRTPG"/>
<keyword evidence="2" id="KW-0548">Nucleotidyltransferase</keyword>
<organism evidence="9 10">
    <name type="scientific">Chiloscyllium punctatum</name>
    <name type="common">Brownbanded bambooshark</name>
    <name type="synonym">Hemiscyllium punctatum</name>
    <dbReference type="NCBI Taxonomy" id="137246"/>
    <lineage>
        <taxon>Eukaryota</taxon>
        <taxon>Metazoa</taxon>
        <taxon>Chordata</taxon>
        <taxon>Craniata</taxon>
        <taxon>Vertebrata</taxon>
        <taxon>Chondrichthyes</taxon>
        <taxon>Elasmobranchii</taxon>
        <taxon>Galeomorphii</taxon>
        <taxon>Galeoidea</taxon>
        <taxon>Orectolobiformes</taxon>
        <taxon>Hemiscylliidae</taxon>
        <taxon>Chiloscyllium</taxon>
    </lineage>
</organism>
<dbReference type="PANTHER" id="PTHR41694">
    <property type="entry name" value="ENDOGENOUS RETROVIRUS GROUP K MEMBER POL PROTEIN"/>
    <property type="match status" value="1"/>
</dbReference>
<keyword evidence="3" id="KW-0540">Nuclease</keyword>
<keyword evidence="1" id="KW-0808">Transferase</keyword>
<evidence type="ECO:0000256" key="6">
    <source>
        <dbReference type="ARBA" id="ARBA00022918"/>
    </source>
</evidence>
<gene>
    <name evidence="9" type="ORF">chiPu_0007600</name>
</gene>
<dbReference type="OrthoDB" id="8947436at2759"/>
<feature type="domain" description="RNase H type-1" evidence="7">
    <location>
        <begin position="33"/>
        <end position="184"/>
    </location>
</feature>
<accession>A0A401SFN1</accession>
<dbReference type="InterPro" id="IPR012337">
    <property type="entry name" value="RNaseH-like_sf"/>
</dbReference>
<dbReference type="InterPro" id="IPR002156">
    <property type="entry name" value="RNaseH_domain"/>
</dbReference>
<dbReference type="AlphaFoldDB" id="A0A401SFN1"/>
<evidence type="ECO:0000313" key="10">
    <source>
        <dbReference type="Proteomes" id="UP000287033"/>
    </source>
</evidence>
<dbReference type="GO" id="GO:0003676">
    <property type="term" value="F:nucleic acid binding"/>
    <property type="evidence" value="ECO:0007669"/>
    <property type="project" value="InterPro"/>
</dbReference>
<sequence length="588" mass="66324">MADNMGEGEPHMCEERIQRDVKVRADLQAIPLVDPEEVLFTDSCCYRHPTEGLKAAYAVMRRTSKGFEELLIGKVTGKESTQLAELQAMIAALEWSEGKRVNIYIDSAYVVGAIQVELSQWIRAGFLTTAKTPIKHEKDMKRLAEALMKPAEVAVIKCRGHDKADTVVTKENQEADSAAKKAAGYTAQYIMMQTERTVYDLLPACDANVLIKEQQKASPHELTVWREREATESEGIWRSPDGRPVLPPGLIASMLQEAQGLTHCGKTQVQRYLTHWWHPFLPAMIENYIRKCRTCTEYNVRPTVKPHKGKFPLPRMPVQEIVIDCTDMIERVNGYWYLLVAVDAYTGWPEAIPAKKEDAKTVIKFLINQYIPMHGFPKRVRSDNGTHFKNKDLQEVEAALGLKHAFGTVYHPQSQGKVERMNQSIKGKIGKVCAQTKLSWVEALPLALLSIRSSVNSITGFTPYELTTGQQFPGPGAGQQILEGGEASLSYKPYYDQLTTLVSAFSKQVGLEKGALQSQPPSTTDWVLLKVIKRKWSEPRWTGPYRVVEKTSHVVRLQGKGENWYHWSQCVATEPPTRTLEQIRTENE</sequence>
<evidence type="ECO:0000256" key="3">
    <source>
        <dbReference type="ARBA" id="ARBA00022722"/>
    </source>
</evidence>
<reference evidence="9 10" key="1">
    <citation type="journal article" date="2018" name="Nat. Ecol. Evol.">
        <title>Shark genomes provide insights into elasmobranch evolution and the origin of vertebrates.</title>
        <authorList>
            <person name="Hara Y"/>
            <person name="Yamaguchi K"/>
            <person name="Onimaru K"/>
            <person name="Kadota M"/>
            <person name="Koyanagi M"/>
            <person name="Keeley SD"/>
            <person name="Tatsumi K"/>
            <person name="Tanaka K"/>
            <person name="Motone F"/>
            <person name="Kageyama Y"/>
            <person name="Nozu R"/>
            <person name="Adachi N"/>
            <person name="Nishimura O"/>
            <person name="Nakagawa R"/>
            <person name="Tanegashima C"/>
            <person name="Kiyatake I"/>
            <person name="Matsumoto R"/>
            <person name="Murakumo K"/>
            <person name="Nishida K"/>
            <person name="Terakita A"/>
            <person name="Kuratani S"/>
            <person name="Sato K"/>
            <person name="Hyodo S Kuraku.S."/>
        </authorList>
    </citation>
    <scope>NUCLEOTIDE SEQUENCE [LARGE SCALE GENOMIC DNA]</scope>
</reference>
<dbReference type="SUPFAM" id="SSF53098">
    <property type="entry name" value="Ribonuclease H-like"/>
    <property type="match status" value="2"/>
</dbReference>
<protein>
    <submittedName>
        <fullName evidence="9">Uncharacterized protein</fullName>
    </submittedName>
</protein>
<dbReference type="PANTHER" id="PTHR41694:SF5">
    <property type="entry name" value="RIBONUCLEASE H"/>
    <property type="match status" value="1"/>
</dbReference>
<dbReference type="Pfam" id="PF00665">
    <property type="entry name" value="rve"/>
    <property type="match status" value="1"/>
</dbReference>
<keyword evidence="5" id="KW-0378">Hydrolase</keyword>
<keyword evidence="4" id="KW-0255">Endonuclease</keyword>
<dbReference type="Pfam" id="PF00075">
    <property type="entry name" value="RNase_H"/>
    <property type="match status" value="1"/>
</dbReference>
<dbReference type="Gene3D" id="3.30.420.10">
    <property type="entry name" value="Ribonuclease H-like superfamily/Ribonuclease H"/>
    <property type="match status" value="2"/>
</dbReference>
<dbReference type="Gene3D" id="2.30.30.850">
    <property type="match status" value="1"/>
</dbReference>
<feature type="domain" description="Integrase catalytic" evidence="8">
    <location>
        <begin position="313"/>
        <end position="471"/>
    </location>
</feature>
<proteinExistence type="predicted"/>
<evidence type="ECO:0000256" key="2">
    <source>
        <dbReference type="ARBA" id="ARBA00022695"/>
    </source>
</evidence>
<dbReference type="PROSITE" id="PS50879">
    <property type="entry name" value="RNASE_H_1"/>
    <property type="match status" value="1"/>
</dbReference>
<evidence type="ECO:0000259" key="7">
    <source>
        <dbReference type="PROSITE" id="PS50879"/>
    </source>
</evidence>
<evidence type="ECO:0000256" key="5">
    <source>
        <dbReference type="ARBA" id="ARBA00022801"/>
    </source>
</evidence>
<evidence type="ECO:0000256" key="4">
    <source>
        <dbReference type="ARBA" id="ARBA00022759"/>
    </source>
</evidence>
<dbReference type="GO" id="GO:0004523">
    <property type="term" value="F:RNA-DNA hybrid ribonuclease activity"/>
    <property type="evidence" value="ECO:0007669"/>
    <property type="project" value="InterPro"/>
</dbReference>
<dbReference type="GO" id="GO:0015074">
    <property type="term" value="P:DNA integration"/>
    <property type="evidence" value="ECO:0007669"/>
    <property type="project" value="InterPro"/>
</dbReference>
<dbReference type="PROSITE" id="PS50994">
    <property type="entry name" value="INTEGRASE"/>
    <property type="match status" value="1"/>
</dbReference>
<dbReference type="EMBL" id="BEZZ01000237">
    <property type="protein sequence ID" value="GCC29163.1"/>
    <property type="molecule type" value="Genomic_DNA"/>
</dbReference>
<keyword evidence="10" id="KW-1185">Reference proteome</keyword>